<gene>
    <name evidence="10" type="primary">STE11</name>
    <name evidence="10" type="ORF">MJAP1_000128</name>
</gene>
<evidence type="ECO:0000259" key="8">
    <source>
        <dbReference type="PROSITE" id="PS50011"/>
    </source>
</evidence>
<dbReference type="AlphaFoldDB" id="A0AAF0JDR0"/>
<feature type="compositionally biased region" description="Polar residues" evidence="7">
    <location>
        <begin position="486"/>
        <end position="496"/>
    </location>
</feature>
<dbReference type="PROSITE" id="PS50105">
    <property type="entry name" value="SAM_DOMAIN"/>
    <property type="match status" value="1"/>
</dbReference>
<protein>
    <submittedName>
        <fullName evidence="10">Mitogen-activated protein kinase kinase kinase</fullName>
        <ecNumber evidence="10">2.7.11.25</ecNumber>
    </submittedName>
</protein>
<dbReference type="InterPro" id="IPR017441">
    <property type="entry name" value="Protein_kinase_ATP_BS"/>
</dbReference>
<evidence type="ECO:0000313" key="11">
    <source>
        <dbReference type="Proteomes" id="UP001217754"/>
    </source>
</evidence>
<evidence type="ECO:0000256" key="5">
    <source>
        <dbReference type="ARBA" id="ARBA00022840"/>
    </source>
</evidence>
<dbReference type="InterPro" id="IPR050538">
    <property type="entry name" value="MAP_kinase_kinase_kinase"/>
</dbReference>
<feature type="region of interest" description="Disordered" evidence="7">
    <location>
        <begin position="233"/>
        <end position="254"/>
    </location>
</feature>
<feature type="region of interest" description="Disordered" evidence="7">
    <location>
        <begin position="607"/>
        <end position="627"/>
    </location>
</feature>
<dbReference type="Proteomes" id="UP001217754">
    <property type="component" value="Chromosome 1"/>
</dbReference>
<dbReference type="Pfam" id="PF14847">
    <property type="entry name" value="Ras_bdg_2"/>
    <property type="match status" value="1"/>
</dbReference>
<keyword evidence="2 10" id="KW-0808">Transferase</keyword>
<dbReference type="EC" id="2.7.11.25" evidence="10"/>
<keyword evidence="3 6" id="KW-0547">Nucleotide-binding</keyword>
<dbReference type="InterPro" id="IPR011009">
    <property type="entry name" value="Kinase-like_dom_sf"/>
</dbReference>
<evidence type="ECO:0000256" key="4">
    <source>
        <dbReference type="ARBA" id="ARBA00022777"/>
    </source>
</evidence>
<sequence>MPLRQWNVGDVVAWLHESNLGQHAALFTDNDINGSALLQLDQSKLKEMGIPSMGERLRIVAAVRALHKRLVEANAHRQQPTWTDAQFGIAGHNARAKPSGEWLVAPPEPEAHRHPSPGPSYSSHTMARHESDIGSPLSARTQTPLARHASAVPPSVRRPNTATGISSGPWPMASTPTSMASTASPSAQQTARPRRPATSSSTSPQNVGYAVGRGAFSASAAAKQRVAQISAPYNLRRGDSESDSDSARDADAVSPGVPQFKGVRKALIKFFAEDGTSRVVDVSECHDAHEVLVRVLRKFGLPQVGAELESVTYMNPYAMAMAGSDGKPKVLSESELMTVCSTPHAFTPVWHNGLLLIDTTLPLPGIAEGDMTMRRASTFSILSGLGVENLPPERSPLPTNTASFARRAARPAVAMAAAAADPLKAGTRVRRRVRNFFGQRPPSELISSHLAEYFPETDSRELQRHSRASLGDISMLQLSSAASASPKESQTPSVPHSAQPLSPRSPLSPSWADGRGLPPMRRFAPEAAEEAQRPAPPPPPTETVDDETSSLVTMDEITQDLEERNAIDMEPAGQSSVIVDQDGVPIPVHSPRAREPSEQSLAYVETAPRPPTTPAATRSEGAETEAVKPRIRWHKGALIGAGSFGKVFLGMNAKTGLLMAVKQVELPTTDEANTQRRQYMVESLESEIALLKTIQHPNIVHYLDSYADGEFLNIFLEYVPGGSVVALLRNYGAFEEQLVQNFVRQILQGLRFLHAQAIVHRDIKGANILVDNKGGVKISDFGISKKGESGLLVQARGQRGMLQGSVYWMAPEVVKQTSYTPKADVWSVGCLVVEMLTALHPWPKLDQMQALFQIGMSKHPALPDDISAPATDFLKATFAVQEDDRPSAEQLLEHVFITQLTPDTPAEGL</sequence>
<evidence type="ECO:0000256" key="1">
    <source>
        <dbReference type="ARBA" id="ARBA00006529"/>
    </source>
</evidence>
<dbReference type="PROSITE" id="PS00108">
    <property type="entry name" value="PROTEIN_KINASE_ST"/>
    <property type="match status" value="1"/>
</dbReference>
<dbReference type="PROSITE" id="PS00107">
    <property type="entry name" value="PROTEIN_KINASE_ATP"/>
    <property type="match status" value="1"/>
</dbReference>
<keyword evidence="11" id="KW-1185">Reference proteome</keyword>
<feature type="domain" description="Protein kinase" evidence="8">
    <location>
        <begin position="633"/>
        <end position="897"/>
    </location>
</feature>
<keyword evidence="4 10" id="KW-0418">Kinase</keyword>
<dbReference type="GO" id="GO:0004709">
    <property type="term" value="F:MAP kinase kinase kinase activity"/>
    <property type="evidence" value="ECO:0007669"/>
    <property type="project" value="UniProtKB-EC"/>
</dbReference>
<name>A0AAF0JDR0_9BASI</name>
<dbReference type="GeneID" id="85223777"/>
<dbReference type="PANTHER" id="PTHR48016">
    <property type="entry name" value="MAP KINASE KINASE KINASE SSK2-RELATED-RELATED"/>
    <property type="match status" value="1"/>
</dbReference>
<organism evidence="10 11">
    <name type="scientific">Malassezia japonica</name>
    <dbReference type="NCBI Taxonomy" id="223818"/>
    <lineage>
        <taxon>Eukaryota</taxon>
        <taxon>Fungi</taxon>
        <taxon>Dikarya</taxon>
        <taxon>Basidiomycota</taxon>
        <taxon>Ustilaginomycotina</taxon>
        <taxon>Malasseziomycetes</taxon>
        <taxon>Malasseziales</taxon>
        <taxon>Malasseziaceae</taxon>
        <taxon>Malassezia</taxon>
    </lineage>
</organism>
<dbReference type="EMBL" id="CP119958">
    <property type="protein sequence ID" value="WFD37186.1"/>
    <property type="molecule type" value="Genomic_DNA"/>
</dbReference>
<dbReference type="Gene3D" id="3.10.20.90">
    <property type="entry name" value="Phosphatidylinositol 3-kinase Catalytic Subunit, Chain A, domain 1"/>
    <property type="match status" value="1"/>
</dbReference>
<proteinExistence type="inferred from homology"/>
<dbReference type="InterPro" id="IPR029458">
    <property type="entry name" value="Ras-bd_By2"/>
</dbReference>
<comment type="similarity">
    <text evidence="1">Belongs to the protein kinase superfamily. STE Ser/Thr protein kinase family. MAP kinase kinase kinase subfamily.</text>
</comment>
<accession>A0AAF0JDR0</accession>
<feature type="compositionally biased region" description="Low complexity" evidence="7">
    <location>
        <begin position="500"/>
        <end position="510"/>
    </location>
</feature>
<dbReference type="PANTHER" id="PTHR48016:SF56">
    <property type="entry name" value="MAPKK KINASE"/>
    <property type="match status" value="1"/>
</dbReference>
<dbReference type="InterPro" id="IPR008271">
    <property type="entry name" value="Ser/Thr_kinase_AS"/>
</dbReference>
<feature type="compositionally biased region" description="Low complexity" evidence="7">
    <location>
        <begin position="172"/>
        <end position="204"/>
    </location>
</feature>
<dbReference type="FunFam" id="3.30.200.20:FF:000387">
    <property type="entry name" value="Serine/threonine-protein kinase STE11"/>
    <property type="match status" value="1"/>
</dbReference>
<dbReference type="SUPFAM" id="SSF47769">
    <property type="entry name" value="SAM/Pointed domain"/>
    <property type="match status" value="1"/>
</dbReference>
<evidence type="ECO:0000259" key="9">
    <source>
        <dbReference type="PROSITE" id="PS50105"/>
    </source>
</evidence>
<reference evidence="10" key="1">
    <citation type="submission" date="2023-03" db="EMBL/GenBank/DDBJ databases">
        <title>Mating type loci evolution in Malassezia.</title>
        <authorList>
            <person name="Coelho M.A."/>
        </authorList>
    </citation>
    <scope>NUCLEOTIDE SEQUENCE</scope>
    <source>
        <strain evidence="10">CBS 9431</strain>
    </source>
</reference>
<feature type="region of interest" description="Disordered" evidence="7">
    <location>
        <begin position="479"/>
        <end position="550"/>
    </location>
</feature>
<dbReference type="Gene3D" id="1.10.510.10">
    <property type="entry name" value="Transferase(Phosphotransferase) domain 1"/>
    <property type="match status" value="1"/>
</dbReference>
<dbReference type="GO" id="GO:0005524">
    <property type="term" value="F:ATP binding"/>
    <property type="evidence" value="ECO:0007669"/>
    <property type="project" value="UniProtKB-UniRule"/>
</dbReference>
<keyword evidence="5 6" id="KW-0067">ATP-binding</keyword>
<feature type="compositionally biased region" description="Basic and acidic residues" evidence="7">
    <location>
        <begin position="236"/>
        <end position="251"/>
    </location>
</feature>
<dbReference type="InterPro" id="IPR013761">
    <property type="entry name" value="SAM/pointed_sf"/>
</dbReference>
<evidence type="ECO:0000256" key="7">
    <source>
        <dbReference type="SAM" id="MobiDB-lite"/>
    </source>
</evidence>
<evidence type="ECO:0000256" key="6">
    <source>
        <dbReference type="PROSITE-ProRule" id="PRU10141"/>
    </source>
</evidence>
<evidence type="ECO:0000256" key="2">
    <source>
        <dbReference type="ARBA" id="ARBA00022679"/>
    </source>
</evidence>
<feature type="domain" description="SAM" evidence="9">
    <location>
        <begin position="6"/>
        <end position="69"/>
    </location>
</feature>
<evidence type="ECO:0000313" key="10">
    <source>
        <dbReference type="EMBL" id="WFD37186.1"/>
    </source>
</evidence>
<dbReference type="SMART" id="SM01304">
    <property type="entry name" value="Ras_bdg_2"/>
    <property type="match status" value="1"/>
</dbReference>
<dbReference type="Gene3D" id="1.10.150.50">
    <property type="entry name" value="Transcription Factor, Ets-1"/>
    <property type="match status" value="1"/>
</dbReference>
<dbReference type="Pfam" id="PF00069">
    <property type="entry name" value="Pkinase"/>
    <property type="match status" value="1"/>
</dbReference>
<dbReference type="RefSeq" id="XP_060120083.1">
    <property type="nucleotide sequence ID" value="XM_060264100.1"/>
</dbReference>
<dbReference type="PROSITE" id="PS50011">
    <property type="entry name" value="PROTEIN_KINASE_DOM"/>
    <property type="match status" value="1"/>
</dbReference>
<feature type="binding site" evidence="6">
    <location>
        <position position="662"/>
    </location>
    <ligand>
        <name>ATP</name>
        <dbReference type="ChEBI" id="CHEBI:30616"/>
    </ligand>
</feature>
<evidence type="ECO:0000256" key="3">
    <source>
        <dbReference type="ARBA" id="ARBA00022741"/>
    </source>
</evidence>
<feature type="region of interest" description="Disordered" evidence="7">
    <location>
        <begin position="99"/>
        <end position="208"/>
    </location>
</feature>
<dbReference type="SUPFAM" id="SSF56112">
    <property type="entry name" value="Protein kinase-like (PK-like)"/>
    <property type="match status" value="1"/>
</dbReference>
<dbReference type="SMART" id="SM00454">
    <property type="entry name" value="SAM"/>
    <property type="match status" value="1"/>
</dbReference>
<dbReference type="FunFam" id="1.10.510.10:FF:000334">
    <property type="entry name" value="Serine/threonine-protein kinase STE11"/>
    <property type="match status" value="1"/>
</dbReference>
<dbReference type="InterPro" id="IPR000719">
    <property type="entry name" value="Prot_kinase_dom"/>
</dbReference>
<dbReference type="Pfam" id="PF07647">
    <property type="entry name" value="SAM_2"/>
    <property type="match status" value="1"/>
</dbReference>
<dbReference type="InterPro" id="IPR001660">
    <property type="entry name" value="SAM"/>
</dbReference>
<dbReference type="SMART" id="SM00220">
    <property type="entry name" value="S_TKc"/>
    <property type="match status" value="1"/>
</dbReference>